<name>A0ABU2BUB4_9ACTN</name>
<dbReference type="Proteomes" id="UP001183648">
    <property type="component" value="Unassembled WGS sequence"/>
</dbReference>
<proteinExistence type="predicted"/>
<accession>A0ABU2BUB4</accession>
<dbReference type="EMBL" id="JAVDYG010000001">
    <property type="protein sequence ID" value="MDR7362215.1"/>
    <property type="molecule type" value="Genomic_DNA"/>
</dbReference>
<evidence type="ECO:0000313" key="3">
    <source>
        <dbReference type="Proteomes" id="UP001183648"/>
    </source>
</evidence>
<feature type="region of interest" description="Disordered" evidence="1">
    <location>
        <begin position="71"/>
        <end position="94"/>
    </location>
</feature>
<comment type="caution">
    <text evidence="2">The sequence shown here is derived from an EMBL/GenBank/DDBJ whole genome shotgun (WGS) entry which is preliminary data.</text>
</comment>
<keyword evidence="3" id="KW-1185">Reference proteome</keyword>
<protein>
    <recommendedName>
        <fullName evidence="4">YtxH domain-containing protein</fullName>
    </recommendedName>
</protein>
<evidence type="ECO:0000256" key="1">
    <source>
        <dbReference type="SAM" id="MobiDB-lite"/>
    </source>
</evidence>
<evidence type="ECO:0008006" key="4">
    <source>
        <dbReference type="Google" id="ProtNLM"/>
    </source>
</evidence>
<sequence length="94" mass="9815">MKRLLLLTGFAIGYVAGSAAGRERYEQIRSMALRVRNDPQVQAAAAAAADKAKEAAPVVKDKVTGAAEVAAQKVRTSSGPDLSEQESGYPVAGR</sequence>
<dbReference type="RefSeq" id="WP_310301389.1">
    <property type="nucleotide sequence ID" value="NZ_BAAAPS010000008.1"/>
</dbReference>
<gene>
    <name evidence="2" type="ORF">J2S63_001768</name>
</gene>
<organism evidence="2 3">
    <name type="scientific">Nocardioides marmoribigeumensis</name>
    <dbReference type="NCBI Taxonomy" id="433649"/>
    <lineage>
        <taxon>Bacteria</taxon>
        <taxon>Bacillati</taxon>
        <taxon>Actinomycetota</taxon>
        <taxon>Actinomycetes</taxon>
        <taxon>Propionibacteriales</taxon>
        <taxon>Nocardioidaceae</taxon>
        <taxon>Nocardioides</taxon>
    </lineage>
</organism>
<reference evidence="2 3" key="1">
    <citation type="submission" date="2023-07" db="EMBL/GenBank/DDBJ databases">
        <title>Sequencing the genomes of 1000 actinobacteria strains.</title>
        <authorList>
            <person name="Klenk H.-P."/>
        </authorList>
    </citation>
    <scope>NUCLEOTIDE SEQUENCE [LARGE SCALE GENOMIC DNA]</scope>
    <source>
        <strain evidence="2 3">DSM 19426</strain>
    </source>
</reference>
<evidence type="ECO:0000313" key="2">
    <source>
        <dbReference type="EMBL" id="MDR7362215.1"/>
    </source>
</evidence>